<dbReference type="GO" id="GO:0003700">
    <property type="term" value="F:DNA-binding transcription factor activity"/>
    <property type="evidence" value="ECO:0007669"/>
    <property type="project" value="TreeGrafter"/>
</dbReference>
<dbReference type="Proteomes" id="UP000219374">
    <property type="component" value="Unassembled WGS sequence"/>
</dbReference>
<dbReference type="EMBL" id="OCND01000003">
    <property type="protein sequence ID" value="SOD53925.1"/>
    <property type="molecule type" value="Genomic_DNA"/>
</dbReference>
<keyword evidence="6" id="KW-1185">Reference proteome</keyword>
<dbReference type="SUPFAM" id="SSF47413">
    <property type="entry name" value="lambda repressor-like DNA-binding domains"/>
    <property type="match status" value="1"/>
</dbReference>
<dbReference type="Gene3D" id="1.10.260.40">
    <property type="entry name" value="lambda repressor-like DNA-binding domains"/>
    <property type="match status" value="1"/>
</dbReference>
<dbReference type="GO" id="GO:0005829">
    <property type="term" value="C:cytosol"/>
    <property type="evidence" value="ECO:0007669"/>
    <property type="project" value="TreeGrafter"/>
</dbReference>
<sequence>MSISQLSARTRVAANLRRIRKERGLSQERLAELAQFHRTYVSQLERCVANISIDGVERLAGALGVDVSELLASTL</sequence>
<dbReference type="InterPro" id="IPR010982">
    <property type="entry name" value="Lambda_DNA-bd_dom_sf"/>
</dbReference>
<keyword evidence="2" id="KW-0238">DNA-binding</keyword>
<dbReference type="Pfam" id="PF01381">
    <property type="entry name" value="HTH_3"/>
    <property type="match status" value="1"/>
</dbReference>
<dbReference type="AlphaFoldDB" id="A0A286D5I9"/>
<keyword evidence="3" id="KW-0804">Transcription</keyword>
<organism evidence="5 6">
    <name type="scientific">Pseudoxanthomonas wuyuanensis</name>
    <dbReference type="NCBI Taxonomy" id="1073196"/>
    <lineage>
        <taxon>Bacteria</taxon>
        <taxon>Pseudomonadati</taxon>
        <taxon>Pseudomonadota</taxon>
        <taxon>Gammaproteobacteria</taxon>
        <taxon>Lysobacterales</taxon>
        <taxon>Lysobacteraceae</taxon>
        <taxon>Pseudoxanthomonas</taxon>
    </lineage>
</organism>
<dbReference type="CDD" id="cd00093">
    <property type="entry name" value="HTH_XRE"/>
    <property type="match status" value="1"/>
</dbReference>
<evidence type="ECO:0000313" key="5">
    <source>
        <dbReference type="EMBL" id="SOD53925.1"/>
    </source>
</evidence>
<evidence type="ECO:0000256" key="3">
    <source>
        <dbReference type="ARBA" id="ARBA00023163"/>
    </source>
</evidence>
<proteinExistence type="predicted"/>
<protein>
    <submittedName>
        <fullName evidence="5">Helix-turn-helix</fullName>
    </submittedName>
</protein>
<dbReference type="PROSITE" id="PS50943">
    <property type="entry name" value="HTH_CROC1"/>
    <property type="match status" value="1"/>
</dbReference>
<name>A0A286D5I9_9GAMM</name>
<evidence type="ECO:0000259" key="4">
    <source>
        <dbReference type="PROSITE" id="PS50943"/>
    </source>
</evidence>
<keyword evidence="1" id="KW-0805">Transcription regulation</keyword>
<dbReference type="RefSeq" id="WP_238394705.1">
    <property type="nucleotide sequence ID" value="NZ_OCND01000003.1"/>
</dbReference>
<evidence type="ECO:0000313" key="6">
    <source>
        <dbReference type="Proteomes" id="UP000219374"/>
    </source>
</evidence>
<evidence type="ECO:0000256" key="2">
    <source>
        <dbReference type="ARBA" id="ARBA00023125"/>
    </source>
</evidence>
<accession>A0A286D5I9</accession>
<dbReference type="InterPro" id="IPR001387">
    <property type="entry name" value="Cro/C1-type_HTH"/>
</dbReference>
<gene>
    <name evidence="5" type="ORF">SAMN06296416_1034</name>
</gene>
<evidence type="ECO:0000256" key="1">
    <source>
        <dbReference type="ARBA" id="ARBA00023015"/>
    </source>
</evidence>
<feature type="domain" description="HTH cro/C1-type" evidence="4">
    <location>
        <begin position="16"/>
        <end position="70"/>
    </location>
</feature>
<dbReference type="PANTHER" id="PTHR46797">
    <property type="entry name" value="HTH-TYPE TRANSCRIPTIONAL REGULATOR"/>
    <property type="match status" value="1"/>
</dbReference>
<dbReference type="InterPro" id="IPR050807">
    <property type="entry name" value="TransReg_Diox_bact_type"/>
</dbReference>
<reference evidence="5 6" key="1">
    <citation type="submission" date="2017-09" db="EMBL/GenBank/DDBJ databases">
        <authorList>
            <person name="Ehlers B."/>
            <person name="Leendertz F.H."/>
        </authorList>
    </citation>
    <scope>NUCLEOTIDE SEQUENCE [LARGE SCALE GENOMIC DNA]</scope>
    <source>
        <strain evidence="5 6">CGMCC 1.10978</strain>
    </source>
</reference>
<dbReference type="SMART" id="SM00530">
    <property type="entry name" value="HTH_XRE"/>
    <property type="match status" value="1"/>
</dbReference>
<dbReference type="PANTHER" id="PTHR46797:SF23">
    <property type="entry name" value="HTH-TYPE TRANSCRIPTIONAL REGULATOR SUTR"/>
    <property type="match status" value="1"/>
</dbReference>
<dbReference type="GO" id="GO:0003677">
    <property type="term" value="F:DNA binding"/>
    <property type="evidence" value="ECO:0007669"/>
    <property type="project" value="UniProtKB-KW"/>
</dbReference>